<dbReference type="PROSITE" id="PS50195">
    <property type="entry name" value="PX"/>
    <property type="match status" value="1"/>
</dbReference>
<protein>
    <submittedName>
        <fullName evidence="6">Sorting nexin</fullName>
    </submittedName>
</protein>
<evidence type="ECO:0000256" key="3">
    <source>
        <dbReference type="SAM" id="MobiDB-lite"/>
    </source>
</evidence>
<dbReference type="InterPro" id="IPR001683">
    <property type="entry name" value="PX_dom"/>
</dbReference>
<dbReference type="InterPro" id="IPR001452">
    <property type="entry name" value="SH3_domain"/>
</dbReference>
<feature type="compositionally biased region" description="Acidic residues" evidence="3">
    <location>
        <begin position="556"/>
        <end position="585"/>
    </location>
</feature>
<feature type="domain" description="SH3" evidence="4">
    <location>
        <begin position="2"/>
        <end position="61"/>
    </location>
</feature>
<dbReference type="SUPFAM" id="SSF64268">
    <property type="entry name" value="PX domain"/>
    <property type="match status" value="1"/>
</dbReference>
<name>A0ABQ8X635_9EUKA</name>
<dbReference type="SUPFAM" id="SSF50044">
    <property type="entry name" value="SH3-domain"/>
    <property type="match status" value="1"/>
</dbReference>
<dbReference type="InterPro" id="IPR027267">
    <property type="entry name" value="AH/BAR_dom_sf"/>
</dbReference>
<feature type="compositionally biased region" description="Polar residues" evidence="3">
    <location>
        <begin position="78"/>
        <end position="89"/>
    </location>
</feature>
<dbReference type="Proteomes" id="UP001150062">
    <property type="component" value="Unassembled WGS sequence"/>
</dbReference>
<dbReference type="PRINTS" id="PR00499">
    <property type="entry name" value="P67PHOX"/>
</dbReference>
<comment type="caution">
    <text evidence="6">The sequence shown here is derived from an EMBL/GenBank/DDBJ whole genome shotgun (WGS) entry which is preliminary data.</text>
</comment>
<sequence length="613" mass="71942">MTEPKIAIALYSYEPQEEGELLLLEGDILTVLEEDASGWWSGESNGKTGLFPGSYVEYVDEQLIESLGLEQFEEISEEPNNTTEQDLTQQGGGEYSGQNINDENYISDEDNENDKETLNQNQQEITQTQNFTRNLGGTTMIHDGYIWEEKEPVFKVTIGKTVKRKKLRGMKKYTAYLIHSGNFCVTRRYKHFLWLRQRLVERYENVPVPPMPEKQFQGRFGEDFISRRREGLNRFLNRICEHPILRSSQIFHHFLEADEYQDWKMGKRAAEKQNKKEVPFFKSITCAQEVTKDCDNEITEFKKNITSLDKCLKNVQNIATDLYLSNYQDLSASYLKFSKAFLKLGSEAKGIAWRENCYPCKFLKNAIIKVGKNLGVEGKELKERGMEQRKIFIDPLKDYNRLIQVFVETIKVRDQANFQYVSTHAKYTKQNMGELSGQNRDKLLLKQDKSDRMTNITLAEIELFHYNRLKDSKQILTNHLKTQIEYFRKSSERWKKVKEEVEKIPVIHGSKKLEGMEDLSEPELFEEKIESEPEENEKNEENQNSNEIERESQREEDFDDDDSDDDDDDDGEEDDDDDDETEEITESEKEKEEKENNDKEKDEKENNDDFEKI</sequence>
<accession>A0ABQ8X635</accession>
<dbReference type="Gene3D" id="2.30.30.40">
    <property type="entry name" value="SH3 Domains"/>
    <property type="match status" value="1"/>
</dbReference>
<dbReference type="Pfam" id="PF00787">
    <property type="entry name" value="PX"/>
    <property type="match status" value="1"/>
</dbReference>
<dbReference type="InterPro" id="IPR036871">
    <property type="entry name" value="PX_dom_sf"/>
</dbReference>
<reference evidence="6" key="1">
    <citation type="submission" date="2022-08" db="EMBL/GenBank/DDBJ databases">
        <title>Novel sulfate-reducing endosymbionts in the free-living metamonad Anaeramoeba.</title>
        <authorList>
            <person name="Jerlstrom-Hultqvist J."/>
            <person name="Cepicka I."/>
            <person name="Gallot-Lavallee L."/>
            <person name="Salas-Leiva D."/>
            <person name="Curtis B.A."/>
            <person name="Zahonova K."/>
            <person name="Pipaliya S."/>
            <person name="Dacks J."/>
            <person name="Roger A.J."/>
        </authorList>
    </citation>
    <scope>NUCLEOTIDE SEQUENCE</scope>
    <source>
        <strain evidence="6">Schooner1</strain>
    </source>
</reference>
<dbReference type="InterPro" id="IPR036028">
    <property type="entry name" value="SH3-like_dom_sf"/>
</dbReference>
<feature type="domain" description="PX" evidence="5">
    <location>
        <begin position="151"/>
        <end position="261"/>
    </location>
</feature>
<dbReference type="Gene3D" id="3.30.1520.10">
    <property type="entry name" value="Phox-like domain"/>
    <property type="match status" value="1"/>
</dbReference>
<evidence type="ECO:0000256" key="2">
    <source>
        <dbReference type="PROSITE-ProRule" id="PRU00192"/>
    </source>
</evidence>
<dbReference type="SMART" id="SM00326">
    <property type="entry name" value="SH3"/>
    <property type="match status" value="1"/>
</dbReference>
<dbReference type="Gene3D" id="1.20.1270.60">
    <property type="entry name" value="Arfaptin homology (AH) domain/BAR domain"/>
    <property type="match status" value="1"/>
</dbReference>
<proteinExistence type="predicted"/>
<dbReference type="PROSITE" id="PS50002">
    <property type="entry name" value="SH3"/>
    <property type="match status" value="1"/>
</dbReference>
<organism evidence="6 7">
    <name type="scientific">Anaeramoeba flamelloides</name>
    <dbReference type="NCBI Taxonomy" id="1746091"/>
    <lineage>
        <taxon>Eukaryota</taxon>
        <taxon>Metamonada</taxon>
        <taxon>Anaeramoebidae</taxon>
        <taxon>Anaeramoeba</taxon>
    </lineage>
</organism>
<dbReference type="Pfam" id="PF14604">
    <property type="entry name" value="SH3_9"/>
    <property type="match status" value="1"/>
</dbReference>
<dbReference type="SMART" id="SM00312">
    <property type="entry name" value="PX"/>
    <property type="match status" value="1"/>
</dbReference>
<feature type="compositionally biased region" description="Basic and acidic residues" evidence="3">
    <location>
        <begin position="586"/>
        <end position="613"/>
    </location>
</feature>
<evidence type="ECO:0000313" key="6">
    <source>
        <dbReference type="EMBL" id="KAJ6228118.1"/>
    </source>
</evidence>
<keyword evidence="1 2" id="KW-0728">SH3 domain</keyword>
<gene>
    <name evidence="6" type="ORF">M0813_08942</name>
</gene>
<feature type="region of interest" description="Disordered" evidence="3">
    <location>
        <begin position="76"/>
        <end position="118"/>
    </location>
</feature>
<evidence type="ECO:0000256" key="1">
    <source>
        <dbReference type="ARBA" id="ARBA00022443"/>
    </source>
</evidence>
<dbReference type="PANTHER" id="PTHR45827:SF1">
    <property type="entry name" value="SORTING NEXIN"/>
    <property type="match status" value="1"/>
</dbReference>
<dbReference type="InterPro" id="IPR019497">
    <property type="entry name" value="Sorting_nexin_WASP-bd-dom"/>
</dbReference>
<dbReference type="Pfam" id="PF10456">
    <property type="entry name" value="BAR_3_WASP_bdg"/>
    <property type="match status" value="1"/>
</dbReference>
<dbReference type="SUPFAM" id="SSF103657">
    <property type="entry name" value="BAR/IMD domain-like"/>
    <property type="match status" value="1"/>
</dbReference>
<dbReference type="PRINTS" id="PR00452">
    <property type="entry name" value="SH3DOMAIN"/>
</dbReference>
<feature type="region of interest" description="Disordered" evidence="3">
    <location>
        <begin position="512"/>
        <end position="613"/>
    </location>
</feature>
<dbReference type="EMBL" id="JAOAOG010000329">
    <property type="protein sequence ID" value="KAJ6228118.1"/>
    <property type="molecule type" value="Genomic_DNA"/>
</dbReference>
<evidence type="ECO:0000259" key="4">
    <source>
        <dbReference type="PROSITE" id="PS50002"/>
    </source>
</evidence>
<keyword evidence="7" id="KW-1185">Reference proteome</keyword>
<evidence type="ECO:0000259" key="5">
    <source>
        <dbReference type="PROSITE" id="PS50195"/>
    </source>
</evidence>
<evidence type="ECO:0000313" key="7">
    <source>
        <dbReference type="Proteomes" id="UP001150062"/>
    </source>
</evidence>
<dbReference type="PANTHER" id="PTHR45827">
    <property type="entry name" value="SORTING NEXIN"/>
    <property type="match status" value="1"/>
</dbReference>